<protein>
    <submittedName>
        <fullName evidence="2">Uncharacterized protein</fullName>
    </submittedName>
</protein>
<evidence type="ECO:0000313" key="3">
    <source>
        <dbReference type="Proteomes" id="UP000178812"/>
    </source>
</evidence>
<organism evidence="2 3">
    <name type="scientific">Candidatus Woesebacteria bacterium GWB1_43_5</name>
    <dbReference type="NCBI Taxonomy" id="1802474"/>
    <lineage>
        <taxon>Bacteria</taxon>
        <taxon>Candidatus Woeseibacteriota</taxon>
    </lineage>
</organism>
<name>A0A1F7WRT9_9BACT</name>
<reference evidence="2 3" key="1">
    <citation type="journal article" date="2016" name="Nat. Commun.">
        <title>Thousands of microbial genomes shed light on interconnected biogeochemical processes in an aquifer system.</title>
        <authorList>
            <person name="Anantharaman K."/>
            <person name="Brown C.T."/>
            <person name="Hug L.A."/>
            <person name="Sharon I."/>
            <person name="Castelle C.J."/>
            <person name="Probst A.J."/>
            <person name="Thomas B.C."/>
            <person name="Singh A."/>
            <person name="Wilkins M.J."/>
            <person name="Karaoz U."/>
            <person name="Brodie E.L."/>
            <person name="Williams K.H."/>
            <person name="Hubbard S.S."/>
            <person name="Banfield J.F."/>
        </authorList>
    </citation>
    <scope>NUCLEOTIDE SEQUENCE [LARGE SCALE GENOMIC DNA]</scope>
</reference>
<dbReference type="AlphaFoldDB" id="A0A1F7WRT9"/>
<evidence type="ECO:0000256" key="1">
    <source>
        <dbReference type="SAM" id="Coils"/>
    </source>
</evidence>
<comment type="caution">
    <text evidence="2">The sequence shown here is derived from an EMBL/GenBank/DDBJ whole genome shotgun (WGS) entry which is preliminary data.</text>
</comment>
<proteinExistence type="predicted"/>
<evidence type="ECO:0000313" key="2">
    <source>
        <dbReference type="EMBL" id="OGM05502.1"/>
    </source>
</evidence>
<dbReference type="EMBL" id="MGFM01000035">
    <property type="protein sequence ID" value="OGM05502.1"/>
    <property type="molecule type" value="Genomic_DNA"/>
</dbReference>
<dbReference type="Proteomes" id="UP000178812">
    <property type="component" value="Unassembled WGS sequence"/>
</dbReference>
<sequence length="77" mass="9138">MDKKQRSETLDLFAEAFHEVVVPELEKITNRLTDVEKGVDTLNRKFDAQQTRSDRHDQKFENHEKRIRKLESTAIQV</sequence>
<feature type="coiled-coil region" evidence="1">
    <location>
        <begin position="25"/>
        <end position="73"/>
    </location>
</feature>
<accession>A0A1F7WRT9</accession>
<keyword evidence="1" id="KW-0175">Coiled coil</keyword>
<gene>
    <name evidence="2" type="ORF">A2125_00290</name>
</gene>